<protein>
    <submittedName>
        <fullName evidence="1">Uncharacterized protein</fullName>
    </submittedName>
</protein>
<name>A0A087FWA9_ARAAL</name>
<feature type="non-terminal residue" evidence="1">
    <location>
        <position position="1"/>
    </location>
</feature>
<evidence type="ECO:0000313" key="1">
    <source>
        <dbReference type="EMBL" id="KFK21911.1"/>
    </source>
</evidence>
<keyword evidence="2" id="KW-1185">Reference proteome</keyword>
<evidence type="ECO:0000313" key="2">
    <source>
        <dbReference type="Proteomes" id="UP000029120"/>
    </source>
</evidence>
<sequence length="30" mass="3600">GYWRYYDLAKPLMEHEAIEWSKKSLADVVT</sequence>
<accession>A0A087FWA9</accession>
<dbReference type="AlphaFoldDB" id="A0A087FWA9"/>
<dbReference type="Proteomes" id="UP000029120">
    <property type="component" value="Unassembled WGS sequence"/>
</dbReference>
<dbReference type="EMBL" id="KL994629">
    <property type="protein sequence ID" value="KFK21911.1"/>
    <property type="molecule type" value="Genomic_DNA"/>
</dbReference>
<proteinExistence type="predicted"/>
<organism evidence="1 2">
    <name type="scientific">Arabis alpina</name>
    <name type="common">Alpine rock-cress</name>
    <dbReference type="NCBI Taxonomy" id="50452"/>
    <lineage>
        <taxon>Eukaryota</taxon>
        <taxon>Viridiplantae</taxon>
        <taxon>Streptophyta</taxon>
        <taxon>Embryophyta</taxon>
        <taxon>Tracheophyta</taxon>
        <taxon>Spermatophyta</taxon>
        <taxon>Magnoliopsida</taxon>
        <taxon>eudicotyledons</taxon>
        <taxon>Gunneridae</taxon>
        <taxon>Pentapetalae</taxon>
        <taxon>rosids</taxon>
        <taxon>malvids</taxon>
        <taxon>Brassicales</taxon>
        <taxon>Brassicaceae</taxon>
        <taxon>Arabideae</taxon>
        <taxon>Arabis</taxon>
    </lineage>
</organism>
<dbReference type="OrthoDB" id="2130629at2759"/>
<gene>
    <name evidence="1" type="ORF">AALP_AAs61034U000100</name>
</gene>
<reference evidence="2" key="1">
    <citation type="journal article" date="2015" name="Nat. Plants">
        <title>Genome expansion of Arabis alpina linked with retrotransposition and reduced symmetric DNA methylation.</title>
        <authorList>
            <person name="Willing E.M."/>
            <person name="Rawat V."/>
            <person name="Mandakova T."/>
            <person name="Maumus F."/>
            <person name="James G.V."/>
            <person name="Nordstroem K.J."/>
            <person name="Becker C."/>
            <person name="Warthmann N."/>
            <person name="Chica C."/>
            <person name="Szarzynska B."/>
            <person name="Zytnicki M."/>
            <person name="Albani M.C."/>
            <person name="Kiefer C."/>
            <person name="Bergonzi S."/>
            <person name="Castaings L."/>
            <person name="Mateos J.L."/>
            <person name="Berns M.C."/>
            <person name="Bujdoso N."/>
            <person name="Piofczyk T."/>
            <person name="de Lorenzo L."/>
            <person name="Barrero-Sicilia C."/>
            <person name="Mateos I."/>
            <person name="Piednoel M."/>
            <person name="Hagmann J."/>
            <person name="Chen-Min-Tao R."/>
            <person name="Iglesias-Fernandez R."/>
            <person name="Schuster S.C."/>
            <person name="Alonso-Blanco C."/>
            <person name="Roudier F."/>
            <person name="Carbonero P."/>
            <person name="Paz-Ares J."/>
            <person name="Davis S.J."/>
            <person name="Pecinka A."/>
            <person name="Quesneville H."/>
            <person name="Colot V."/>
            <person name="Lysak M.A."/>
            <person name="Weigel D."/>
            <person name="Coupland G."/>
            <person name="Schneeberger K."/>
        </authorList>
    </citation>
    <scope>NUCLEOTIDE SEQUENCE [LARGE SCALE GENOMIC DNA]</scope>
    <source>
        <strain evidence="2">cv. Pajares</strain>
    </source>
</reference>
<feature type="non-terminal residue" evidence="1">
    <location>
        <position position="30"/>
    </location>
</feature>